<feature type="transmembrane region" description="Helical" evidence="1">
    <location>
        <begin position="184"/>
        <end position="202"/>
    </location>
</feature>
<accession>A0ABY4G572</accession>
<dbReference type="Proteomes" id="UP000830401">
    <property type="component" value="Chromosome"/>
</dbReference>
<evidence type="ECO:0000256" key="1">
    <source>
        <dbReference type="SAM" id="Phobius"/>
    </source>
</evidence>
<dbReference type="EMBL" id="CP095061">
    <property type="protein sequence ID" value="UOQ66038.1"/>
    <property type="molecule type" value="Genomic_DNA"/>
</dbReference>
<keyword evidence="1" id="KW-1133">Transmembrane helix</keyword>
<evidence type="ECO:0000313" key="2">
    <source>
        <dbReference type="EMBL" id="UOQ66038.1"/>
    </source>
</evidence>
<reference evidence="2" key="1">
    <citation type="submission" date="2022-04" db="EMBL/GenBank/DDBJ databases">
        <title>Hymenobacter sp. isolated from the air.</title>
        <authorList>
            <person name="Won M."/>
            <person name="Lee C.-M."/>
            <person name="Woen H.-Y."/>
            <person name="Kwon S.-W."/>
        </authorList>
    </citation>
    <scope>NUCLEOTIDE SEQUENCE</scope>
    <source>
        <strain evidence="2">5420S-77</strain>
    </source>
</reference>
<proteinExistence type="predicted"/>
<sequence>MNSNFARPSSLQTVLVLAAFGAELLLFSYGRNAFGPLISPVLYFGSSLAFTAFAWQALRRQPYILAPGGSTKERRSYVIAAGLLLFALYPRLRDIINQYPVDVKMSDVLPSIEVYLRRLQSGSPVYALITDFGYDLSPTYLPMMWMPYLLPDALNVDYRWLGIWVLGIGLLLYAYRLAASQPDLYGGVFRLLLPLLLFWPLLGADAHILGLSIETMIIGYYFILAAGILSQSILLRAVGLVLCLLSRFSLVFWVPFYLWLIYRHEGPKRAIWLVGLVGSAILGIYVIPFLSTDWSIFAKGQAAYTVAAIGEWEGNLDSDGNPAQLYRGLGLAIFFFKYVHGEMITRLNALRLTHLLASAGSVGIVAAWYWLRRNQLPLDYRHLALLALKLNLTMFYAFIQVPYDNLQLLVPFLSVWIILCLRPPARLSHEAI</sequence>
<organism evidence="2 3">
    <name type="scientific">Hymenobacter volaticus</name>
    <dbReference type="NCBI Taxonomy" id="2932254"/>
    <lineage>
        <taxon>Bacteria</taxon>
        <taxon>Pseudomonadati</taxon>
        <taxon>Bacteroidota</taxon>
        <taxon>Cytophagia</taxon>
        <taxon>Cytophagales</taxon>
        <taxon>Hymenobacteraceae</taxon>
        <taxon>Hymenobacter</taxon>
    </lineage>
</organism>
<feature type="transmembrane region" description="Helical" evidence="1">
    <location>
        <begin position="405"/>
        <end position="421"/>
    </location>
</feature>
<evidence type="ECO:0000313" key="3">
    <source>
        <dbReference type="Proteomes" id="UP000830401"/>
    </source>
</evidence>
<feature type="transmembrane region" description="Helical" evidence="1">
    <location>
        <begin position="37"/>
        <end position="55"/>
    </location>
</feature>
<gene>
    <name evidence="2" type="ORF">MUN86_21405</name>
</gene>
<feature type="transmembrane region" description="Helical" evidence="1">
    <location>
        <begin position="208"/>
        <end position="230"/>
    </location>
</feature>
<feature type="transmembrane region" description="Helical" evidence="1">
    <location>
        <begin position="237"/>
        <end position="258"/>
    </location>
</feature>
<dbReference type="RefSeq" id="WP_245120017.1">
    <property type="nucleotide sequence ID" value="NZ_CP095061.1"/>
</dbReference>
<protein>
    <recommendedName>
        <fullName evidence="4">DUF2029 domain-containing protein</fullName>
    </recommendedName>
</protein>
<evidence type="ECO:0008006" key="4">
    <source>
        <dbReference type="Google" id="ProtNLM"/>
    </source>
</evidence>
<feature type="transmembrane region" description="Helical" evidence="1">
    <location>
        <begin position="270"/>
        <end position="290"/>
    </location>
</feature>
<feature type="transmembrane region" description="Helical" evidence="1">
    <location>
        <begin position="158"/>
        <end position="177"/>
    </location>
</feature>
<keyword evidence="1" id="KW-0812">Transmembrane</keyword>
<keyword evidence="3" id="KW-1185">Reference proteome</keyword>
<keyword evidence="1" id="KW-0472">Membrane</keyword>
<feature type="transmembrane region" description="Helical" evidence="1">
    <location>
        <begin position="352"/>
        <end position="371"/>
    </location>
</feature>
<feature type="transmembrane region" description="Helical" evidence="1">
    <location>
        <begin position="76"/>
        <end position="92"/>
    </location>
</feature>
<name>A0ABY4G572_9BACT</name>